<proteinExistence type="predicted"/>
<gene>
    <name evidence="1" type="ORF">SADUNF_Sadunf17G0032200</name>
</gene>
<accession>A0A835J5R7</accession>
<dbReference type="AlphaFoldDB" id="A0A835J5R7"/>
<comment type="caution">
    <text evidence="1">The sequence shown here is derived from an EMBL/GenBank/DDBJ whole genome shotgun (WGS) entry which is preliminary data.</text>
</comment>
<evidence type="ECO:0000313" key="1">
    <source>
        <dbReference type="EMBL" id="KAF9663326.1"/>
    </source>
</evidence>
<name>A0A835J5R7_9ROSI</name>
<dbReference type="Proteomes" id="UP000657918">
    <property type="component" value="Unassembled WGS sequence"/>
</dbReference>
<sequence length="270" mass="30338">MESLLDGRIFRFSRCHPEASVKVVLVNSDEISGREKARLGGNKIPGGDLYLTSLLLFQPVSRIDGVKRGVVKRQKRKGQKRVQHEDFPELWNRYFFRFSRCHPEASGDGTKYHVGVREGVARLKCRWNKIPAKWDLYLTFDYGCFQVFIANRSHGVKRGVVRGAIRERGLKEGCITRTCLEFTHPSTNLAIARLPSEFDGIRCISVGGQKEKGTKGGCNTRTSQVTHPSTTLAQARLRSSDGIRCISVGMIAPISTCEMKCYKQSSMIPQ</sequence>
<evidence type="ECO:0000313" key="2">
    <source>
        <dbReference type="Proteomes" id="UP000657918"/>
    </source>
</evidence>
<reference evidence="1 2" key="1">
    <citation type="submission" date="2020-10" db="EMBL/GenBank/DDBJ databases">
        <title>Plant Genome Project.</title>
        <authorList>
            <person name="Zhang R.-G."/>
        </authorList>
    </citation>
    <scope>NUCLEOTIDE SEQUENCE [LARGE SCALE GENOMIC DNA]</scope>
    <source>
        <strain evidence="1">FAFU-HL-1</strain>
        <tissue evidence="1">Leaf</tissue>
    </source>
</reference>
<protein>
    <submittedName>
        <fullName evidence="1">Uncharacterized protein</fullName>
    </submittedName>
</protein>
<keyword evidence="2" id="KW-1185">Reference proteome</keyword>
<dbReference type="EMBL" id="JADGMS010000017">
    <property type="protein sequence ID" value="KAF9663326.1"/>
    <property type="molecule type" value="Genomic_DNA"/>
</dbReference>
<organism evidence="1 2">
    <name type="scientific">Salix dunnii</name>
    <dbReference type="NCBI Taxonomy" id="1413687"/>
    <lineage>
        <taxon>Eukaryota</taxon>
        <taxon>Viridiplantae</taxon>
        <taxon>Streptophyta</taxon>
        <taxon>Embryophyta</taxon>
        <taxon>Tracheophyta</taxon>
        <taxon>Spermatophyta</taxon>
        <taxon>Magnoliopsida</taxon>
        <taxon>eudicotyledons</taxon>
        <taxon>Gunneridae</taxon>
        <taxon>Pentapetalae</taxon>
        <taxon>rosids</taxon>
        <taxon>fabids</taxon>
        <taxon>Malpighiales</taxon>
        <taxon>Salicaceae</taxon>
        <taxon>Saliceae</taxon>
        <taxon>Salix</taxon>
    </lineage>
</organism>